<protein>
    <recommendedName>
        <fullName evidence="4">JmjC domain-containing protein</fullName>
    </recommendedName>
</protein>
<organism evidence="5 6">
    <name type="scientific">Mucor circinelloides f. lusitanicus</name>
    <name type="common">Mucor racemosus var. lusitanicus</name>
    <dbReference type="NCBI Taxonomy" id="29924"/>
    <lineage>
        <taxon>Eukaryota</taxon>
        <taxon>Fungi</taxon>
        <taxon>Fungi incertae sedis</taxon>
        <taxon>Mucoromycota</taxon>
        <taxon>Mucoromycotina</taxon>
        <taxon>Mucoromycetes</taxon>
        <taxon>Mucorales</taxon>
        <taxon>Mucorineae</taxon>
        <taxon>Mucoraceae</taxon>
        <taxon>Mucor</taxon>
    </lineage>
</organism>
<dbReference type="Gene3D" id="2.60.120.650">
    <property type="entry name" value="Cupin"/>
    <property type="match status" value="1"/>
</dbReference>
<evidence type="ECO:0000259" key="4">
    <source>
        <dbReference type="PROSITE" id="PS51184"/>
    </source>
</evidence>
<keyword evidence="3" id="KW-0862">Zinc</keyword>
<dbReference type="AlphaFoldDB" id="A0A8H4EXL6"/>
<dbReference type="Gene3D" id="3.30.60.90">
    <property type="match status" value="1"/>
</dbReference>
<feature type="domain" description="JmjC" evidence="4">
    <location>
        <begin position="152"/>
        <end position="329"/>
    </location>
</feature>
<dbReference type="InterPro" id="IPR003347">
    <property type="entry name" value="JmjC_dom"/>
</dbReference>
<dbReference type="PANTHER" id="PTHR12480:SF35">
    <property type="entry name" value="TRANSCRIPTION FACTOR JUMONJI, JMJC DOMAIN-CONTAINING PROTEIN"/>
    <property type="match status" value="1"/>
</dbReference>
<accession>A0A8H4EXL6</accession>
<dbReference type="InterPro" id="IPR050910">
    <property type="entry name" value="JMJD6_ArgDemeth/LysHydrox"/>
</dbReference>
<evidence type="ECO:0000256" key="1">
    <source>
        <dbReference type="ARBA" id="ARBA00022723"/>
    </source>
</evidence>
<dbReference type="SMART" id="SM00558">
    <property type="entry name" value="JmjC"/>
    <property type="match status" value="1"/>
</dbReference>
<dbReference type="EMBL" id="JAAECE010000009">
    <property type="protein sequence ID" value="KAF1797509.1"/>
    <property type="molecule type" value="Genomic_DNA"/>
</dbReference>
<dbReference type="Proteomes" id="UP000469890">
    <property type="component" value="Unassembled WGS sequence"/>
</dbReference>
<dbReference type="CDD" id="cd02249">
    <property type="entry name" value="ZZ"/>
    <property type="match status" value="1"/>
</dbReference>
<evidence type="ECO:0000256" key="2">
    <source>
        <dbReference type="ARBA" id="ARBA00022771"/>
    </source>
</evidence>
<dbReference type="PANTHER" id="PTHR12480">
    <property type="entry name" value="ARGININE DEMETHYLASE AND LYSYL-HYDROXYLASE JMJD"/>
    <property type="match status" value="1"/>
</dbReference>
<keyword evidence="1" id="KW-0479">Metal-binding</keyword>
<dbReference type="PROSITE" id="PS51184">
    <property type="entry name" value="JMJC"/>
    <property type="match status" value="1"/>
</dbReference>
<comment type="caution">
    <text evidence="5">The sequence shown here is derived from an EMBL/GenBank/DDBJ whole genome shotgun (WGS) entry which is preliminary data.</text>
</comment>
<proteinExistence type="predicted"/>
<name>A0A8H4EXL6_MUCCL</name>
<dbReference type="GO" id="GO:0005737">
    <property type="term" value="C:cytoplasm"/>
    <property type="evidence" value="ECO:0007669"/>
    <property type="project" value="TreeGrafter"/>
</dbReference>
<sequence>MNNTMDMNMNADDRNVMPETHILGDENQLPAQFVAAKRISMKNYMDKPNEFRSILQDYCIKKGKPLVISDMNTLPAWDDDTFSLDQLKAYCGNENIVLDFPNAVKKELLLGRFIERLQQENNLERDKSFVMFRNSTQRVYAKDITCPEQYKASMEKIVPDYLLPHGPDDLFSILPSRFRAENLMCYLGQDNTGTPIHRDLCGTMGHNLMTMGDENSFAEWIIIENQYRDNLAAILRPSQTDDAVADLSSPPRHTKSSFMESDRAWLHNSMLENAQFQAQVIVQRPGDLVIIPSRAYHQVRNVGVSVKIAWNRITAQTLQYAFEDQLPLYQTINRPEVYKCKAIVQLTIQEWNKGLKEMKNTKGKHTRFSKSHGLQTNTNRTNFFDNSTILLDLFLTELIKPEMLYQTHKIATDEKDEVFTVRCDFCYSDIFHRYYHCNACDNYDLCLNCYSMGRSCKHATEMTMYQSPRKLNVYLSLYKEYVKNLNEVIGSRIGYICEEHKEEHIMNM</sequence>
<dbReference type="Pfam" id="PF00569">
    <property type="entry name" value="ZZ"/>
    <property type="match status" value="1"/>
</dbReference>
<gene>
    <name evidence="5" type="ORF">FB192DRAFT_1176003</name>
</gene>
<evidence type="ECO:0000256" key="3">
    <source>
        <dbReference type="ARBA" id="ARBA00022833"/>
    </source>
</evidence>
<keyword evidence="2" id="KW-0863">Zinc-finger</keyword>
<dbReference type="Pfam" id="PF02373">
    <property type="entry name" value="JmjC"/>
    <property type="match status" value="1"/>
</dbReference>
<dbReference type="SUPFAM" id="SSF57850">
    <property type="entry name" value="RING/U-box"/>
    <property type="match status" value="1"/>
</dbReference>
<dbReference type="InterPro" id="IPR000433">
    <property type="entry name" value="Znf_ZZ"/>
</dbReference>
<evidence type="ECO:0000313" key="5">
    <source>
        <dbReference type="EMBL" id="KAF1797509.1"/>
    </source>
</evidence>
<dbReference type="SUPFAM" id="SSF51197">
    <property type="entry name" value="Clavaminate synthase-like"/>
    <property type="match status" value="1"/>
</dbReference>
<reference evidence="5 6" key="1">
    <citation type="submission" date="2019-09" db="EMBL/GenBank/DDBJ databases">
        <authorList>
            <consortium name="DOE Joint Genome Institute"/>
            <person name="Mondo S.J."/>
            <person name="Navarro-Mendoza M.I."/>
            <person name="Perez-Arques C."/>
            <person name="Panchal S."/>
            <person name="Nicolas F.E."/>
            <person name="Ganguly P."/>
            <person name="Pangilinan J."/>
            <person name="Grigoriev I."/>
            <person name="Heitman J."/>
            <person name="Sanya K."/>
            <person name="Garre V."/>
        </authorList>
    </citation>
    <scope>NUCLEOTIDE SEQUENCE [LARGE SCALE GENOMIC DNA]</scope>
    <source>
        <strain evidence="5 6">MU402</strain>
    </source>
</reference>
<evidence type="ECO:0000313" key="6">
    <source>
        <dbReference type="Proteomes" id="UP000469890"/>
    </source>
</evidence>
<dbReference type="GO" id="GO:0008270">
    <property type="term" value="F:zinc ion binding"/>
    <property type="evidence" value="ECO:0007669"/>
    <property type="project" value="UniProtKB-KW"/>
</dbReference>
<dbReference type="InterPro" id="IPR043145">
    <property type="entry name" value="Znf_ZZ_sf"/>
</dbReference>